<organism evidence="1 2">
    <name type="scientific">Mycena albidolilacea</name>
    <dbReference type="NCBI Taxonomy" id="1033008"/>
    <lineage>
        <taxon>Eukaryota</taxon>
        <taxon>Fungi</taxon>
        <taxon>Dikarya</taxon>
        <taxon>Basidiomycota</taxon>
        <taxon>Agaricomycotina</taxon>
        <taxon>Agaricomycetes</taxon>
        <taxon>Agaricomycetidae</taxon>
        <taxon>Agaricales</taxon>
        <taxon>Marasmiineae</taxon>
        <taxon>Mycenaceae</taxon>
        <taxon>Mycena</taxon>
    </lineage>
</organism>
<gene>
    <name evidence="1" type="ORF">DFH08DRAFT_128677</name>
</gene>
<dbReference type="Proteomes" id="UP001218218">
    <property type="component" value="Unassembled WGS sequence"/>
</dbReference>
<dbReference type="AlphaFoldDB" id="A0AAD6YWS0"/>
<evidence type="ECO:0000313" key="1">
    <source>
        <dbReference type="EMBL" id="KAJ7300721.1"/>
    </source>
</evidence>
<name>A0AAD6YWS0_9AGAR</name>
<keyword evidence="2" id="KW-1185">Reference proteome</keyword>
<accession>A0AAD6YWS0</accession>
<comment type="caution">
    <text evidence="1">The sequence shown here is derived from an EMBL/GenBank/DDBJ whole genome shotgun (WGS) entry which is preliminary data.</text>
</comment>
<proteinExistence type="predicted"/>
<sequence length="88" mass="9626">MECAAVEAIYPRLDDLLARMNVDAYVMAPFTSDQKWDKYLGPLQTFGLPLEKAGASASHLNSALLPSRAIRPKPATSALYLKESCVRA</sequence>
<protein>
    <submittedName>
        <fullName evidence="1">Uncharacterized protein</fullName>
    </submittedName>
</protein>
<dbReference type="EMBL" id="JARIHO010000154">
    <property type="protein sequence ID" value="KAJ7300721.1"/>
    <property type="molecule type" value="Genomic_DNA"/>
</dbReference>
<evidence type="ECO:0000313" key="2">
    <source>
        <dbReference type="Proteomes" id="UP001218218"/>
    </source>
</evidence>
<reference evidence="1" key="1">
    <citation type="submission" date="2023-03" db="EMBL/GenBank/DDBJ databases">
        <title>Massive genome expansion in bonnet fungi (Mycena s.s.) driven by repeated elements and novel gene families across ecological guilds.</title>
        <authorList>
            <consortium name="Lawrence Berkeley National Laboratory"/>
            <person name="Harder C.B."/>
            <person name="Miyauchi S."/>
            <person name="Viragh M."/>
            <person name="Kuo A."/>
            <person name="Thoen E."/>
            <person name="Andreopoulos B."/>
            <person name="Lu D."/>
            <person name="Skrede I."/>
            <person name="Drula E."/>
            <person name="Henrissat B."/>
            <person name="Morin E."/>
            <person name="Kohler A."/>
            <person name="Barry K."/>
            <person name="LaButti K."/>
            <person name="Morin E."/>
            <person name="Salamov A."/>
            <person name="Lipzen A."/>
            <person name="Mereny Z."/>
            <person name="Hegedus B."/>
            <person name="Baldrian P."/>
            <person name="Stursova M."/>
            <person name="Weitz H."/>
            <person name="Taylor A."/>
            <person name="Grigoriev I.V."/>
            <person name="Nagy L.G."/>
            <person name="Martin F."/>
            <person name="Kauserud H."/>
        </authorList>
    </citation>
    <scope>NUCLEOTIDE SEQUENCE</scope>
    <source>
        <strain evidence="1">CBHHK002</strain>
    </source>
</reference>